<dbReference type="CDD" id="cd04301">
    <property type="entry name" value="NAT_SF"/>
    <property type="match status" value="1"/>
</dbReference>
<evidence type="ECO:0000256" key="1">
    <source>
        <dbReference type="ARBA" id="ARBA00022679"/>
    </source>
</evidence>
<feature type="domain" description="N-acetyltransferase" evidence="3">
    <location>
        <begin position="13"/>
        <end position="183"/>
    </location>
</feature>
<gene>
    <name evidence="4" type="ORF">NEDG_00944</name>
</gene>
<dbReference type="RefSeq" id="XP_067543550.1">
    <property type="nucleotide sequence ID" value="XM_067688362.1"/>
</dbReference>
<dbReference type="GO" id="GO:0007064">
    <property type="term" value="P:mitotic sister chromatid cohesion"/>
    <property type="evidence" value="ECO:0007669"/>
    <property type="project" value="TreeGrafter"/>
</dbReference>
<sequence length="193" mass="22079">MKVLKNTQETERVSLVLGDANKISRIKEVNQKIFPVVYHNDFYQKLFAEDVQTFMLEAFPADQVSESVYAGIVSVRIAKQASEHRKREDTLCVCGNNESSIYVILLGVIEALRGQGYGKGLVSKIEEIARDNSIDHIVLHVQVSNLRAIEFYHKLGFKLIRLVKDYYSNVMPRDAFLLRRCLKKEIMARNSAL</sequence>
<dbReference type="Proteomes" id="UP000185944">
    <property type="component" value="Unassembled WGS sequence"/>
</dbReference>
<dbReference type="GO" id="GO:0031415">
    <property type="term" value="C:NatA complex"/>
    <property type="evidence" value="ECO:0007669"/>
    <property type="project" value="TreeGrafter"/>
</dbReference>
<dbReference type="VEuPathDB" id="MicrosporidiaDB:NEDG_00944"/>
<evidence type="ECO:0000256" key="2">
    <source>
        <dbReference type="ARBA" id="ARBA00023315"/>
    </source>
</evidence>
<dbReference type="InterPro" id="IPR051556">
    <property type="entry name" value="N-term/lysine_N-AcTrnsfr"/>
</dbReference>
<dbReference type="InterPro" id="IPR016181">
    <property type="entry name" value="Acyl_CoA_acyltransferase"/>
</dbReference>
<protein>
    <recommendedName>
        <fullName evidence="3">N-acetyltransferase domain-containing protein</fullName>
    </recommendedName>
</protein>
<evidence type="ECO:0000313" key="4">
    <source>
        <dbReference type="EMBL" id="OAG28805.1"/>
    </source>
</evidence>
<dbReference type="GO" id="GO:0016747">
    <property type="term" value="F:acyltransferase activity, transferring groups other than amino-acyl groups"/>
    <property type="evidence" value="ECO:0007669"/>
    <property type="project" value="InterPro"/>
</dbReference>
<dbReference type="InterPro" id="IPR000182">
    <property type="entry name" value="GNAT_dom"/>
</dbReference>
<reference evidence="4 5" key="1">
    <citation type="submission" date="2016-02" db="EMBL/GenBank/DDBJ databases">
        <title>Discovery of a natural microsporidian pathogen with a broad tissue tropism in Caenorhabditis elegans.</title>
        <authorList>
            <person name="Luallen R.J."/>
            <person name="Reinke A.W."/>
            <person name="Tong L."/>
            <person name="Botts M.R."/>
            <person name="Felix M.-A."/>
            <person name="Troemel E.R."/>
        </authorList>
    </citation>
    <scope>NUCLEOTIDE SEQUENCE [LARGE SCALE GENOMIC DNA]</scope>
    <source>
        <strain evidence="4 5">JUm2807</strain>
    </source>
</reference>
<keyword evidence="2" id="KW-0012">Acyltransferase</keyword>
<dbReference type="Gene3D" id="3.40.630.30">
    <property type="match status" value="1"/>
</dbReference>
<dbReference type="PANTHER" id="PTHR42919:SF8">
    <property type="entry name" value="N-ALPHA-ACETYLTRANSFERASE 50"/>
    <property type="match status" value="1"/>
</dbReference>
<dbReference type="SUPFAM" id="SSF55729">
    <property type="entry name" value="Acyl-CoA N-acyltransferases (Nat)"/>
    <property type="match status" value="1"/>
</dbReference>
<dbReference type="STRING" id="1805483.A0A177EA63"/>
<proteinExistence type="predicted"/>
<keyword evidence="5" id="KW-1185">Reference proteome</keyword>
<accession>A0A177EA63</accession>
<dbReference type="EMBL" id="LTDL01000042">
    <property type="protein sequence ID" value="OAG28805.1"/>
    <property type="molecule type" value="Genomic_DNA"/>
</dbReference>
<dbReference type="AlphaFoldDB" id="A0A177EA63"/>
<organism evidence="4 5">
    <name type="scientific">Nematocida displodere</name>
    <dbReference type="NCBI Taxonomy" id="1805483"/>
    <lineage>
        <taxon>Eukaryota</taxon>
        <taxon>Fungi</taxon>
        <taxon>Fungi incertae sedis</taxon>
        <taxon>Microsporidia</taxon>
        <taxon>Nematocida</taxon>
    </lineage>
</organism>
<evidence type="ECO:0000313" key="5">
    <source>
        <dbReference type="Proteomes" id="UP000185944"/>
    </source>
</evidence>
<dbReference type="Pfam" id="PF00583">
    <property type="entry name" value="Acetyltransf_1"/>
    <property type="match status" value="1"/>
</dbReference>
<keyword evidence="1" id="KW-0808">Transferase</keyword>
<comment type="caution">
    <text evidence="4">The sequence shown here is derived from an EMBL/GenBank/DDBJ whole genome shotgun (WGS) entry which is preliminary data.</text>
</comment>
<dbReference type="PANTHER" id="PTHR42919">
    <property type="entry name" value="N-ALPHA-ACETYLTRANSFERASE"/>
    <property type="match status" value="1"/>
</dbReference>
<dbReference type="GeneID" id="93647294"/>
<name>A0A177EA63_9MICR</name>
<dbReference type="OrthoDB" id="47374at2759"/>
<dbReference type="PROSITE" id="PS51186">
    <property type="entry name" value="GNAT"/>
    <property type="match status" value="1"/>
</dbReference>
<evidence type="ECO:0000259" key="3">
    <source>
        <dbReference type="PROSITE" id="PS51186"/>
    </source>
</evidence>